<evidence type="ECO:0008006" key="4">
    <source>
        <dbReference type="Google" id="ProtNLM"/>
    </source>
</evidence>
<name>A0AB34IKW9_PRYPA</name>
<feature type="compositionally biased region" description="Low complexity" evidence="1">
    <location>
        <begin position="325"/>
        <end position="339"/>
    </location>
</feature>
<dbReference type="SUPFAM" id="SSF53448">
    <property type="entry name" value="Nucleotide-diphospho-sugar transferases"/>
    <property type="match status" value="1"/>
</dbReference>
<accession>A0AB34IKW9</accession>
<dbReference type="EMBL" id="JBGBPQ010000024">
    <property type="protein sequence ID" value="KAL1500144.1"/>
    <property type="molecule type" value="Genomic_DNA"/>
</dbReference>
<gene>
    <name evidence="2" type="ORF">AB1Y20_012815</name>
</gene>
<evidence type="ECO:0000313" key="2">
    <source>
        <dbReference type="EMBL" id="KAL1500144.1"/>
    </source>
</evidence>
<sequence length="355" mass="40022">MIVRLALFTTVCNSTDYAGRHGEAQIFSALMLAASIRMVRSTVQLVAMTYGFNSMALANLTHAGYKVRDYSDEAPDQFAMVPRFTPKTLRRWPREPQSNKVQKRRDSVCTSFKFHAWDAIDYDGILLADTDVVFREDPLPWMRARLVENEYFHANSEIAYRNYVGINSHLIWLQPDRQIYRMLVDAAQLGNFIPYTNGDQDVIESLFTNHRPKLSLPAHLHSKNIYCSCASLLLREANASSDLWLDGKRVYLNRVGAFDGSLCPPQRRLVDNNRRCVADGVPLKAGWPPKVVQRSRTCTKADRAEAREWKLSVRSSTVLRHRPGASRAAGRVVAGHGSVEAARAPRCGEGSPSRI</sequence>
<organism evidence="2 3">
    <name type="scientific">Prymnesium parvum</name>
    <name type="common">Toxic golden alga</name>
    <dbReference type="NCBI Taxonomy" id="97485"/>
    <lineage>
        <taxon>Eukaryota</taxon>
        <taxon>Haptista</taxon>
        <taxon>Haptophyta</taxon>
        <taxon>Prymnesiophyceae</taxon>
        <taxon>Prymnesiales</taxon>
        <taxon>Prymnesiaceae</taxon>
        <taxon>Prymnesium</taxon>
    </lineage>
</organism>
<dbReference type="InterPro" id="IPR029044">
    <property type="entry name" value="Nucleotide-diphossugar_trans"/>
</dbReference>
<dbReference type="AlphaFoldDB" id="A0AB34IKW9"/>
<reference evidence="2 3" key="1">
    <citation type="journal article" date="2024" name="Science">
        <title>Giant polyketide synthase enzymes in the biosynthesis of giant marine polyether toxins.</title>
        <authorList>
            <person name="Fallon T.R."/>
            <person name="Shende V.V."/>
            <person name="Wierzbicki I.H."/>
            <person name="Pendleton A.L."/>
            <person name="Watervoot N.F."/>
            <person name="Auber R.P."/>
            <person name="Gonzalez D.J."/>
            <person name="Wisecaver J.H."/>
            <person name="Moore B.S."/>
        </authorList>
    </citation>
    <scope>NUCLEOTIDE SEQUENCE [LARGE SCALE GENOMIC DNA]</scope>
    <source>
        <strain evidence="2 3">12B1</strain>
    </source>
</reference>
<evidence type="ECO:0000256" key="1">
    <source>
        <dbReference type="SAM" id="MobiDB-lite"/>
    </source>
</evidence>
<dbReference type="Gene3D" id="3.90.550.10">
    <property type="entry name" value="Spore Coat Polysaccharide Biosynthesis Protein SpsA, Chain A"/>
    <property type="match status" value="1"/>
</dbReference>
<dbReference type="Proteomes" id="UP001515480">
    <property type="component" value="Unassembled WGS sequence"/>
</dbReference>
<feature type="region of interest" description="Disordered" evidence="1">
    <location>
        <begin position="320"/>
        <end position="355"/>
    </location>
</feature>
<comment type="caution">
    <text evidence="2">The sequence shown here is derived from an EMBL/GenBank/DDBJ whole genome shotgun (WGS) entry which is preliminary data.</text>
</comment>
<dbReference type="InterPro" id="IPR050587">
    <property type="entry name" value="GNT1/Glycosyltrans_8"/>
</dbReference>
<keyword evidence="3" id="KW-1185">Reference proteome</keyword>
<evidence type="ECO:0000313" key="3">
    <source>
        <dbReference type="Proteomes" id="UP001515480"/>
    </source>
</evidence>
<protein>
    <recommendedName>
        <fullName evidence="4">Nucleotide-diphospho-sugar transferase domain-containing protein</fullName>
    </recommendedName>
</protein>
<dbReference type="PANTHER" id="PTHR11183">
    <property type="entry name" value="GLYCOGENIN SUBFAMILY MEMBER"/>
    <property type="match status" value="1"/>
</dbReference>
<proteinExistence type="predicted"/>